<dbReference type="InterPro" id="IPR003613">
    <property type="entry name" value="Ubox_domain"/>
</dbReference>
<evidence type="ECO:0000256" key="7">
    <source>
        <dbReference type="ARBA" id="ARBA00022786"/>
    </source>
</evidence>
<keyword evidence="7" id="KW-0833">Ubl conjugation pathway</keyword>
<dbReference type="PROSITE" id="PS51698">
    <property type="entry name" value="U_BOX"/>
    <property type="match status" value="1"/>
</dbReference>
<comment type="similarity">
    <text evidence="4">Belongs to the ubiquitin conjugation factor E4 family.</text>
</comment>
<dbReference type="Gene3D" id="3.30.40.10">
    <property type="entry name" value="Zinc/RING finger domain, C3HC4 (zinc finger)"/>
    <property type="match status" value="1"/>
</dbReference>
<dbReference type="PANTHER" id="PTHR13931:SF2">
    <property type="entry name" value="UBIQUITIN CONJUGATION FACTOR E4 B"/>
    <property type="match status" value="1"/>
</dbReference>
<keyword evidence="11" id="KW-1185">Reference proteome</keyword>
<evidence type="ECO:0000313" key="11">
    <source>
        <dbReference type="Proteomes" id="UP001479436"/>
    </source>
</evidence>
<dbReference type="GO" id="GO:0061630">
    <property type="term" value="F:ubiquitin protein ligase activity"/>
    <property type="evidence" value="ECO:0007669"/>
    <property type="project" value="UniProtKB-EC"/>
</dbReference>
<dbReference type="EMBL" id="JASJQH010006942">
    <property type="protein sequence ID" value="KAK9722707.1"/>
    <property type="molecule type" value="Genomic_DNA"/>
</dbReference>
<evidence type="ECO:0000256" key="3">
    <source>
        <dbReference type="ARBA" id="ARBA00004906"/>
    </source>
</evidence>
<name>A0ABR2W7R2_9FUNG</name>
<dbReference type="EC" id="2.3.2.27" evidence="10"/>
<comment type="pathway">
    <text evidence="3">Protein modification; protein ubiquitination.</text>
</comment>
<keyword evidence="8" id="KW-0539">Nucleus</keyword>
<dbReference type="InterPro" id="IPR045132">
    <property type="entry name" value="UBE4"/>
</dbReference>
<reference evidence="10 11" key="1">
    <citation type="submission" date="2023-04" db="EMBL/GenBank/DDBJ databases">
        <title>Genome of Basidiobolus ranarum AG-B5.</title>
        <authorList>
            <person name="Stajich J.E."/>
            <person name="Carter-House D."/>
            <person name="Gryganskyi A."/>
        </authorList>
    </citation>
    <scope>NUCLEOTIDE SEQUENCE [LARGE SCALE GENOMIC DNA]</scope>
    <source>
        <strain evidence="10 11">AG-B5</strain>
    </source>
</reference>
<evidence type="ECO:0000256" key="2">
    <source>
        <dbReference type="ARBA" id="ARBA00004496"/>
    </source>
</evidence>
<keyword evidence="10" id="KW-0012">Acyltransferase</keyword>
<comment type="subcellular location">
    <subcellularLocation>
        <location evidence="2">Cytoplasm</location>
    </subcellularLocation>
    <subcellularLocation>
        <location evidence="1">Nucleus</location>
    </subcellularLocation>
</comment>
<evidence type="ECO:0000259" key="9">
    <source>
        <dbReference type="PROSITE" id="PS51698"/>
    </source>
</evidence>
<dbReference type="CDD" id="cd16657">
    <property type="entry name" value="RING-Ubox_UBE4A"/>
    <property type="match status" value="1"/>
</dbReference>
<dbReference type="PANTHER" id="PTHR13931">
    <property type="entry name" value="UBIQUITINATION FACTOR E4"/>
    <property type="match status" value="1"/>
</dbReference>
<dbReference type="InterPro" id="IPR013083">
    <property type="entry name" value="Znf_RING/FYVE/PHD"/>
</dbReference>
<feature type="domain" description="U-box" evidence="9">
    <location>
        <begin position="908"/>
        <end position="982"/>
    </location>
</feature>
<evidence type="ECO:0000256" key="1">
    <source>
        <dbReference type="ARBA" id="ARBA00004123"/>
    </source>
</evidence>
<comment type="caution">
    <text evidence="10">The sequence shown here is derived from an EMBL/GenBank/DDBJ whole genome shotgun (WGS) entry which is preliminary data.</text>
</comment>
<dbReference type="SUPFAM" id="SSF57850">
    <property type="entry name" value="RING/U-box"/>
    <property type="match status" value="1"/>
</dbReference>
<evidence type="ECO:0000256" key="5">
    <source>
        <dbReference type="ARBA" id="ARBA00022490"/>
    </source>
</evidence>
<organism evidence="10 11">
    <name type="scientific">Basidiobolus ranarum</name>
    <dbReference type="NCBI Taxonomy" id="34480"/>
    <lineage>
        <taxon>Eukaryota</taxon>
        <taxon>Fungi</taxon>
        <taxon>Fungi incertae sedis</taxon>
        <taxon>Zoopagomycota</taxon>
        <taxon>Entomophthoromycotina</taxon>
        <taxon>Basidiobolomycetes</taxon>
        <taxon>Basidiobolales</taxon>
        <taxon>Basidiobolaceae</taxon>
        <taxon>Basidiobolus</taxon>
    </lineage>
</organism>
<protein>
    <submittedName>
        <fullName evidence="10">Ubiquitin conjugation factor E4</fullName>
        <ecNumber evidence="10">2.3.2.27</ecNumber>
    </submittedName>
</protein>
<proteinExistence type="inferred from homology"/>
<dbReference type="InterPro" id="IPR019474">
    <property type="entry name" value="Ub_conjug_fac_E4_core"/>
</dbReference>
<sequence length="992" mass="113484">MEQKPVKEFLVWQNNAISRVLQVTLKQSDADQNKLFLSDLSAELQEESGESNLGITQDLLDRVVVARLSHDPSGSALMEEDLPKSPSSQQLHVPLFDYLLGCWKRASEVKKGTLSRQKNLGDAVVHERIQVLEAIKKLCVSYAGIVLQMPEMFPQPASIIELGGAVIVPKLLKDPDSLEGVPLEFLEELSIRFQDDGIEEVLGPAFTGISAVMRSQTLLSDFRTPLRTLSILTSIKPLAALIPKMPNWNPGNLPSKTLELVTLLGPFFKLSVFPEDDPSIADLYFSNPSTKTHADIQSSMISLRGTLQNLHSTLFNIMNSIVRASPESRQSLLEYYAEVIRKNEKRAQMQVDRKTVSSDGYMTNLTATLLKFCDPFLDAQCSKIDRVDPDYFRKSKLINIAETTKINATQEESDSYYKEAIADAKAPNFISDIFFLTVDFHHYGLLRSFAYYNNFIRDFSEMRKQYERMKEDAPRWANTPTAALNEEILKRCKAQLEKQMTQKLCLDTQLLDSQLLLDSMRFYNFVMNWLIRLVDPKQQHPWTRVSLPLPTEISERFAMLPEYIIEDIAEFFLFVARYNPNLFSQTSSCDDLINFIVTFIGNSKYIKNPYLKAKLVEILFFFTLPFPGEPSGGLAAYFDTNTLALEHLMPALMKFYVEVEQTGLHSQFYDKFNIRYNISQVLKAAWKNQIHKERLAQESGSEMFVRFINLLINDTTYLLDEGLSKLSEIHTIQKEMADTVAWNQRPNQERTERETLLQQDERQAQSCIALGNETVNMLCYLTESIVDPFMTPEIVDRLAAMLNYNLNSMVGPKCTELKVRDPEKYQFKPRRLLSDIVSIYLHLNRAQFVQAIARDTRSYQKELFVKAAGIMSRFGLKLPDEIMALRNLINEVETKIASELDEEEELGEVPDEFLDPLMYSVMEDPVILPTSNITVDRSTIKSHLLSDSIDPFNRKPLTIDMVIPNTELKERILAFKQQKRQDKLTQSEAATQ</sequence>
<gene>
    <name evidence="10" type="primary">UFD2</name>
    <name evidence="10" type="ORF">K7432_002466</name>
</gene>
<evidence type="ECO:0000256" key="4">
    <source>
        <dbReference type="ARBA" id="ARBA00007434"/>
    </source>
</evidence>
<evidence type="ECO:0000256" key="8">
    <source>
        <dbReference type="ARBA" id="ARBA00023242"/>
    </source>
</evidence>
<evidence type="ECO:0000313" key="10">
    <source>
        <dbReference type="EMBL" id="KAK9722707.1"/>
    </source>
</evidence>
<dbReference type="Proteomes" id="UP001479436">
    <property type="component" value="Unassembled WGS sequence"/>
</dbReference>
<accession>A0ABR2W7R2</accession>
<dbReference type="Pfam" id="PF04564">
    <property type="entry name" value="U-box"/>
    <property type="match status" value="1"/>
</dbReference>
<keyword evidence="5" id="KW-0963">Cytoplasm</keyword>
<keyword evidence="6 10" id="KW-0808">Transferase</keyword>
<evidence type="ECO:0000256" key="6">
    <source>
        <dbReference type="ARBA" id="ARBA00022679"/>
    </source>
</evidence>
<dbReference type="SMART" id="SM00504">
    <property type="entry name" value="Ubox"/>
    <property type="match status" value="1"/>
</dbReference>
<dbReference type="Pfam" id="PF10408">
    <property type="entry name" value="Ufd2P_core"/>
    <property type="match status" value="1"/>
</dbReference>